<feature type="binding site" evidence="7">
    <location>
        <begin position="326"/>
        <end position="330"/>
    </location>
    <ligand>
        <name>FMN</name>
        <dbReference type="ChEBI" id="CHEBI:58210"/>
    </ligand>
</feature>
<comment type="similarity">
    <text evidence="5">Belongs to the FMN-dependent alpha-hydroxy acid dehydrogenase family.</text>
</comment>
<dbReference type="GO" id="GO:0010181">
    <property type="term" value="F:FMN binding"/>
    <property type="evidence" value="ECO:0007669"/>
    <property type="project" value="InterPro"/>
</dbReference>
<feature type="binding site" evidence="7">
    <location>
        <position position="297"/>
    </location>
    <ligand>
        <name>glyoxylate</name>
        <dbReference type="ChEBI" id="CHEBI:36655"/>
    </ligand>
</feature>
<accession>A0AAW2YPS2</accession>
<comment type="caution">
    <text evidence="10">The sequence shown here is derived from an EMBL/GenBank/DDBJ whole genome shotgun (WGS) entry which is preliminary data.</text>
</comment>
<feature type="binding site" evidence="7">
    <location>
        <begin position="112"/>
        <end position="114"/>
    </location>
    <ligand>
        <name>FMN</name>
        <dbReference type="ChEBI" id="CHEBI:58210"/>
    </ligand>
</feature>
<evidence type="ECO:0000256" key="6">
    <source>
        <dbReference type="PIRSR" id="PIRSR000138-1"/>
    </source>
</evidence>
<dbReference type="PIRSF" id="PIRSF000138">
    <property type="entry name" value="Al-hdrx_acd_dh"/>
    <property type="match status" value="1"/>
</dbReference>
<dbReference type="CDD" id="cd02809">
    <property type="entry name" value="alpha_hydroxyacid_oxid_FMN"/>
    <property type="match status" value="1"/>
</dbReference>
<feature type="domain" description="FMN hydroxy acid dehydrogenase" evidence="9">
    <location>
        <begin position="31"/>
        <end position="400"/>
    </location>
</feature>
<dbReference type="InterPro" id="IPR037396">
    <property type="entry name" value="FMN_HAD"/>
</dbReference>
<feature type="binding site" evidence="7">
    <location>
        <position position="294"/>
    </location>
    <ligand>
        <name>glyoxylate</name>
        <dbReference type="ChEBI" id="CHEBI:36655"/>
    </ligand>
</feature>
<proteinExistence type="inferred from homology"/>
<evidence type="ECO:0000256" key="5">
    <source>
        <dbReference type="ARBA" id="ARBA00024042"/>
    </source>
</evidence>
<dbReference type="InterPro" id="IPR008259">
    <property type="entry name" value="FMN_hydac_DH_AS"/>
</dbReference>
<dbReference type="InterPro" id="IPR013785">
    <property type="entry name" value="Aldolase_TIM"/>
</dbReference>
<feature type="binding site" evidence="7">
    <location>
        <position position="201"/>
    </location>
    <ligand>
        <name>FMN</name>
        <dbReference type="ChEBI" id="CHEBI:58210"/>
    </ligand>
</feature>
<dbReference type="PANTHER" id="PTHR10578:SF107">
    <property type="entry name" value="2-HYDROXYACID OXIDASE 1"/>
    <property type="match status" value="1"/>
</dbReference>
<protein>
    <submittedName>
        <fullName evidence="10">(S)-2-hydroxy-acid oxidase</fullName>
    </submittedName>
</protein>
<dbReference type="PROSITE" id="PS51349">
    <property type="entry name" value="FMN_HYDROXY_ACID_DH_2"/>
    <property type="match status" value="1"/>
</dbReference>
<evidence type="ECO:0000256" key="4">
    <source>
        <dbReference type="ARBA" id="ARBA00023002"/>
    </source>
</evidence>
<dbReference type="GO" id="GO:0005737">
    <property type="term" value="C:cytoplasm"/>
    <property type="evidence" value="ECO:0007669"/>
    <property type="project" value="UniProtKB-ARBA"/>
</dbReference>
<dbReference type="Proteomes" id="UP001431209">
    <property type="component" value="Unassembled WGS sequence"/>
</dbReference>
<keyword evidence="11" id="KW-1185">Reference proteome</keyword>
<feature type="binding site" evidence="7">
    <location>
        <position position="292"/>
    </location>
    <ligand>
        <name>FMN</name>
        <dbReference type="ChEBI" id="CHEBI:58210"/>
    </ligand>
</feature>
<dbReference type="Pfam" id="PF01070">
    <property type="entry name" value="FMN_dh"/>
    <property type="match status" value="1"/>
</dbReference>
<feature type="binding site" evidence="7">
    <location>
        <position position="147"/>
    </location>
    <ligand>
        <name>FMN</name>
        <dbReference type="ChEBI" id="CHEBI:58210"/>
    </ligand>
</feature>
<feature type="binding site" evidence="7">
    <location>
        <position position="270"/>
    </location>
    <ligand>
        <name>FMN</name>
        <dbReference type="ChEBI" id="CHEBI:58210"/>
    </ligand>
</feature>
<keyword evidence="2 7" id="KW-0285">Flavoprotein</keyword>
<sequence length="404" mass="44823">MENRSDKKDTSSDKRELHQARQGASNLGAPHLPEMLLNIEDYHKVAKTKLTKPAYHYYANGADDQVTLKDNTESFKDIRLRPRVLVDVSNINTKTNLLSGRHTIDFPIMIAPCAMQGMAWPHGNDNRGAERATARAAASMNTLMVVSSFSTTSMQEVIQPVRKDHPNAALWYQLYVVKDRKLTEDMVKKAEKCGYGAIVVTVDASGIGNREPEIREHFKLPQNLSLPNLIVKTKDGETHSDVFSSVIDPSLNWKDVDWLRSVTHLPIIVKGILSSEDAVLAVKHGCAAIIVSNHGARQLDMVQSTIDALPSIVDAVKDCGVDIYVDGGIRRGTDVLKCICMGAKAVLVARPILWGLTVDGEEGVKKVLGLLKKEFEKAMMLCGIQDVKDCNRDYLLRYNKYSKL</sequence>
<evidence type="ECO:0000313" key="11">
    <source>
        <dbReference type="Proteomes" id="UP001431209"/>
    </source>
</evidence>
<dbReference type="Gene3D" id="3.20.20.70">
    <property type="entry name" value="Aldolase class I"/>
    <property type="match status" value="1"/>
</dbReference>
<dbReference type="AlphaFoldDB" id="A0AAW2YPS2"/>
<dbReference type="SUPFAM" id="SSF51395">
    <property type="entry name" value="FMN-linked oxidoreductases"/>
    <property type="match status" value="1"/>
</dbReference>
<feature type="active site" description="Proton acceptor" evidence="6">
    <location>
        <position position="294"/>
    </location>
</feature>
<evidence type="ECO:0000256" key="3">
    <source>
        <dbReference type="ARBA" id="ARBA00022643"/>
    </source>
</evidence>
<name>A0AAW2YPS2_9EUKA</name>
<keyword evidence="4" id="KW-0560">Oxidoreductase</keyword>
<dbReference type="EMBL" id="JAOPGA020000481">
    <property type="protein sequence ID" value="KAL0478918.1"/>
    <property type="molecule type" value="Genomic_DNA"/>
</dbReference>
<evidence type="ECO:0000259" key="9">
    <source>
        <dbReference type="PROSITE" id="PS51349"/>
    </source>
</evidence>
<dbReference type="GO" id="GO:0016491">
    <property type="term" value="F:oxidoreductase activity"/>
    <property type="evidence" value="ECO:0007669"/>
    <property type="project" value="UniProtKB-KW"/>
</dbReference>
<evidence type="ECO:0000256" key="7">
    <source>
        <dbReference type="PIRSR" id="PIRSR000138-2"/>
    </source>
</evidence>
<comment type="cofactor">
    <cofactor evidence="1">
        <name>FMN</name>
        <dbReference type="ChEBI" id="CHEBI:58210"/>
    </cofactor>
</comment>
<dbReference type="FunFam" id="3.20.20.70:FF:000056">
    <property type="entry name" value="hydroxyacid oxidase 2"/>
    <property type="match status" value="1"/>
</dbReference>
<feature type="binding site" evidence="7">
    <location>
        <position position="57"/>
    </location>
    <ligand>
        <name>glyoxylate</name>
        <dbReference type="ChEBI" id="CHEBI:36655"/>
    </ligand>
</feature>
<dbReference type="PROSITE" id="PS00557">
    <property type="entry name" value="FMN_HYDROXY_ACID_DH_1"/>
    <property type="match status" value="1"/>
</dbReference>
<keyword evidence="3 7" id="KW-0288">FMN</keyword>
<evidence type="ECO:0000313" key="10">
    <source>
        <dbReference type="EMBL" id="KAL0478918.1"/>
    </source>
</evidence>
<gene>
    <name evidence="10" type="ORF">AKO1_007831</name>
</gene>
<feature type="region of interest" description="Disordered" evidence="8">
    <location>
        <begin position="1"/>
        <end position="29"/>
    </location>
</feature>
<dbReference type="InterPro" id="IPR012133">
    <property type="entry name" value="Alpha-hydoxy_acid_DH_FMN"/>
</dbReference>
<feature type="binding site" evidence="7">
    <location>
        <position position="175"/>
    </location>
    <ligand>
        <name>glyoxylate</name>
        <dbReference type="ChEBI" id="CHEBI:36655"/>
    </ligand>
</feature>
<dbReference type="PANTHER" id="PTHR10578">
    <property type="entry name" value="S -2-HYDROXY-ACID OXIDASE-RELATED"/>
    <property type="match status" value="1"/>
</dbReference>
<evidence type="ECO:0000256" key="1">
    <source>
        <dbReference type="ARBA" id="ARBA00001917"/>
    </source>
</evidence>
<evidence type="ECO:0000256" key="8">
    <source>
        <dbReference type="SAM" id="MobiDB-lite"/>
    </source>
</evidence>
<feature type="compositionally biased region" description="Basic and acidic residues" evidence="8">
    <location>
        <begin position="1"/>
        <end position="19"/>
    </location>
</feature>
<organism evidence="10 11">
    <name type="scientific">Acrasis kona</name>
    <dbReference type="NCBI Taxonomy" id="1008807"/>
    <lineage>
        <taxon>Eukaryota</taxon>
        <taxon>Discoba</taxon>
        <taxon>Heterolobosea</taxon>
        <taxon>Tetramitia</taxon>
        <taxon>Eutetramitia</taxon>
        <taxon>Acrasidae</taxon>
        <taxon>Acrasis</taxon>
    </lineage>
</organism>
<evidence type="ECO:0000256" key="2">
    <source>
        <dbReference type="ARBA" id="ARBA00022630"/>
    </source>
</evidence>
<dbReference type="InterPro" id="IPR000262">
    <property type="entry name" value="FMN-dep_DH"/>
</dbReference>
<feature type="binding site" evidence="7">
    <location>
        <position position="173"/>
    </location>
    <ligand>
        <name>FMN</name>
        <dbReference type="ChEBI" id="CHEBI:58210"/>
    </ligand>
</feature>
<reference evidence="10 11" key="1">
    <citation type="submission" date="2024-03" db="EMBL/GenBank/DDBJ databases">
        <title>The Acrasis kona genome and developmental transcriptomes reveal deep origins of eukaryotic multicellular pathways.</title>
        <authorList>
            <person name="Sheikh S."/>
            <person name="Fu C.-J."/>
            <person name="Brown M.W."/>
            <person name="Baldauf S.L."/>
        </authorList>
    </citation>
    <scope>NUCLEOTIDE SEQUENCE [LARGE SCALE GENOMIC DNA]</scope>
    <source>
        <strain evidence="10 11">ATCC MYA-3509</strain>
    </source>
</reference>
<feature type="binding site" evidence="7">
    <location>
        <position position="210"/>
    </location>
    <ligand>
        <name>glyoxylate</name>
        <dbReference type="ChEBI" id="CHEBI:36655"/>
    </ligand>
</feature>